<gene>
    <name evidence="4" type="ORF">AR543_15820</name>
</gene>
<dbReference type="Gene3D" id="2.60.40.1630">
    <property type="entry name" value="bacillus anthracis domain"/>
    <property type="match status" value="1"/>
</dbReference>
<dbReference type="KEGG" id="pbv:AR543_15820"/>
<feature type="region of interest" description="Disordered" evidence="1">
    <location>
        <begin position="1"/>
        <end position="44"/>
    </location>
</feature>
<sequence length="368" mass="42009">MTDHDKRILPVETDRLPITQPSVHSPVSTLPESQPAQQSDSADQPVQRTWWDARLLVVIIATTIVMLILLTTTWLRPVPDLQTNAASWGELEPFRIYQSEDVHNQSLVSAMEHNYIQMINKTAEQEGYKLTVNAVTADENRLILLYTAEMNDSRQIPRVSSVKLLNIATGEPISSSRVRMNGTTGNENRQQYYGTATMRLDHRQNFPREIAAQFRIMSITPDSTSEPGRIRYSPTLLVHFSLAPQFRTQETEIIYPNQVIHWNNHTVLLSRVELSPLEMRVRFTADKDTPAEHAKRDEIWLSPRGVISEKNGQSITLQPLGSRIVSHDPYTFEHVYYSNLLDEPDSLEVVVKPLGTSTYEDTQIIRIK</sequence>
<organism evidence="4 5">
    <name type="scientific">Paenibacillus bovis</name>
    <dbReference type="NCBI Taxonomy" id="1616788"/>
    <lineage>
        <taxon>Bacteria</taxon>
        <taxon>Bacillati</taxon>
        <taxon>Bacillota</taxon>
        <taxon>Bacilli</taxon>
        <taxon>Bacillales</taxon>
        <taxon>Paenibacillaceae</taxon>
        <taxon>Paenibacillus</taxon>
    </lineage>
</organism>
<feature type="compositionally biased region" description="Low complexity" evidence="1">
    <location>
        <begin position="33"/>
        <end position="44"/>
    </location>
</feature>
<feature type="domain" description="DUF4179" evidence="3">
    <location>
        <begin position="60"/>
        <end position="149"/>
    </location>
</feature>
<dbReference type="InterPro" id="IPR025436">
    <property type="entry name" value="DUF4179"/>
</dbReference>
<name>A0A172ZIG0_9BACL</name>
<feature type="transmembrane region" description="Helical" evidence="2">
    <location>
        <begin position="55"/>
        <end position="75"/>
    </location>
</feature>
<keyword evidence="5" id="KW-1185">Reference proteome</keyword>
<keyword evidence="2" id="KW-0472">Membrane</keyword>
<evidence type="ECO:0000313" key="4">
    <source>
        <dbReference type="EMBL" id="ANF97323.1"/>
    </source>
</evidence>
<evidence type="ECO:0000313" key="5">
    <source>
        <dbReference type="Proteomes" id="UP000078148"/>
    </source>
</evidence>
<feature type="compositionally biased region" description="Basic and acidic residues" evidence="1">
    <location>
        <begin position="1"/>
        <end position="15"/>
    </location>
</feature>
<evidence type="ECO:0000259" key="3">
    <source>
        <dbReference type="Pfam" id="PF13786"/>
    </source>
</evidence>
<dbReference type="EMBL" id="CP013023">
    <property type="protein sequence ID" value="ANF97323.1"/>
    <property type="molecule type" value="Genomic_DNA"/>
</dbReference>
<dbReference type="Pfam" id="PF13786">
    <property type="entry name" value="DUF4179"/>
    <property type="match status" value="1"/>
</dbReference>
<proteinExistence type="predicted"/>
<dbReference type="OrthoDB" id="2578053at2"/>
<dbReference type="RefSeq" id="WP_060535436.1">
    <property type="nucleotide sequence ID" value="NZ_CP013023.1"/>
</dbReference>
<reference evidence="4 5" key="2">
    <citation type="journal article" date="2016" name="Int. J. Syst. Evol. Microbiol.">
        <title>Paenibacillus bovis sp. nov., isolated from raw yak (Bos grunniens) milk.</title>
        <authorList>
            <person name="Gao C."/>
            <person name="Han J."/>
            <person name="Liu Z."/>
            <person name="Xu X."/>
            <person name="Hang F."/>
            <person name="Wu Z."/>
        </authorList>
    </citation>
    <scope>NUCLEOTIDE SEQUENCE [LARGE SCALE GENOMIC DNA]</scope>
    <source>
        <strain evidence="4 5">BD3526</strain>
    </source>
</reference>
<protein>
    <recommendedName>
        <fullName evidence="3">DUF4179 domain-containing protein</fullName>
    </recommendedName>
</protein>
<keyword evidence="2" id="KW-0812">Transmembrane</keyword>
<dbReference type="Proteomes" id="UP000078148">
    <property type="component" value="Chromosome"/>
</dbReference>
<evidence type="ECO:0000256" key="2">
    <source>
        <dbReference type="SAM" id="Phobius"/>
    </source>
</evidence>
<dbReference type="AlphaFoldDB" id="A0A172ZIG0"/>
<dbReference type="STRING" id="1616788.AR543_15820"/>
<accession>A0A172ZIG0</accession>
<evidence type="ECO:0000256" key="1">
    <source>
        <dbReference type="SAM" id="MobiDB-lite"/>
    </source>
</evidence>
<feature type="compositionally biased region" description="Polar residues" evidence="1">
    <location>
        <begin position="19"/>
        <end position="32"/>
    </location>
</feature>
<keyword evidence="2" id="KW-1133">Transmembrane helix</keyword>
<reference evidence="5" key="1">
    <citation type="submission" date="2015-10" db="EMBL/GenBank/DDBJ databases">
        <title>Genome of Paenibacillus bovis sp. nov.</title>
        <authorList>
            <person name="Wu Z."/>
            <person name="Gao C."/>
            <person name="Liu Z."/>
            <person name="Zheng H."/>
        </authorList>
    </citation>
    <scope>NUCLEOTIDE SEQUENCE [LARGE SCALE GENOMIC DNA]</scope>
    <source>
        <strain evidence="5">BD3526</strain>
    </source>
</reference>